<dbReference type="Pfam" id="PF00436">
    <property type="entry name" value="SSB"/>
    <property type="match status" value="1"/>
</dbReference>
<dbReference type="NCBIfam" id="TIGR00621">
    <property type="entry name" value="ssb"/>
    <property type="match status" value="1"/>
</dbReference>
<dbReference type="RefSeq" id="WP_241053467.1">
    <property type="nucleotide sequence ID" value="NZ_JAKZBV010000001.1"/>
</dbReference>
<feature type="compositionally biased region" description="Basic and acidic residues" evidence="4">
    <location>
        <begin position="180"/>
        <end position="192"/>
    </location>
</feature>
<dbReference type="InterPro" id="IPR012340">
    <property type="entry name" value="NA-bd_OB-fold"/>
</dbReference>
<keyword evidence="6" id="KW-1185">Reference proteome</keyword>
<dbReference type="EMBL" id="JAKZBV010000001">
    <property type="protein sequence ID" value="MCH6469979.1"/>
    <property type="molecule type" value="Genomic_DNA"/>
</dbReference>
<organism evidence="5 6">
    <name type="scientific">Sinomonas terrae</name>
    <dbReference type="NCBI Taxonomy" id="2908838"/>
    <lineage>
        <taxon>Bacteria</taxon>
        <taxon>Bacillati</taxon>
        <taxon>Actinomycetota</taxon>
        <taxon>Actinomycetes</taxon>
        <taxon>Micrococcales</taxon>
        <taxon>Micrococcaceae</taxon>
        <taxon>Sinomonas</taxon>
    </lineage>
</organism>
<name>A0ABS9TZW2_9MICC</name>
<accession>A0ABS9TZW2</accession>
<evidence type="ECO:0000256" key="1">
    <source>
        <dbReference type="ARBA" id="ARBA00023125"/>
    </source>
</evidence>
<dbReference type="Proteomes" id="UP001202922">
    <property type="component" value="Unassembled WGS sequence"/>
</dbReference>
<evidence type="ECO:0000256" key="2">
    <source>
        <dbReference type="PROSITE-ProRule" id="PRU00252"/>
    </source>
</evidence>
<dbReference type="SUPFAM" id="SSF50249">
    <property type="entry name" value="Nucleic acid-binding proteins"/>
    <property type="match status" value="1"/>
</dbReference>
<dbReference type="PROSITE" id="PS50935">
    <property type="entry name" value="SSB"/>
    <property type="match status" value="1"/>
</dbReference>
<reference evidence="5 6" key="1">
    <citation type="submission" date="2022-03" db="EMBL/GenBank/DDBJ databases">
        <title>Sinomonas sp. isolated from a soil.</title>
        <authorList>
            <person name="Han J."/>
            <person name="Kim D.-U."/>
        </authorList>
    </citation>
    <scope>NUCLEOTIDE SEQUENCE [LARGE SCALE GENOMIC DNA]</scope>
    <source>
        <strain evidence="5 6">5-5</strain>
    </source>
</reference>
<evidence type="ECO:0000313" key="6">
    <source>
        <dbReference type="Proteomes" id="UP001202922"/>
    </source>
</evidence>
<proteinExistence type="predicted"/>
<comment type="caution">
    <text evidence="5">The sequence shown here is derived from an EMBL/GenBank/DDBJ whole genome shotgun (WGS) entry which is preliminary data.</text>
</comment>
<evidence type="ECO:0000256" key="4">
    <source>
        <dbReference type="SAM" id="MobiDB-lite"/>
    </source>
</evidence>
<dbReference type="CDD" id="cd04496">
    <property type="entry name" value="SSB_OBF"/>
    <property type="match status" value="1"/>
</dbReference>
<sequence>MSDTITVRGFVATDPRTNTTNGGDIVSSFRLAVTERRYDRDASAWIDGHTNWFTVVGFRQLASNMCGSLKKGNRVIVVGKLRLKQWEKDGRVYHSAEVEAESVGHDLYWGSAKFARNPQDGQRQEAASTRVAVEGVGVVDLETGEMSVNEGGHVSAAAGPDGSDEGETDDGGDSLAPVGAREDLLSRGETGLKADLLSA</sequence>
<dbReference type="InterPro" id="IPR000424">
    <property type="entry name" value="Primosome_PriB/ssb"/>
</dbReference>
<feature type="region of interest" description="Disordered" evidence="4">
    <location>
        <begin position="147"/>
        <end position="199"/>
    </location>
</feature>
<evidence type="ECO:0000313" key="5">
    <source>
        <dbReference type="EMBL" id="MCH6469979.1"/>
    </source>
</evidence>
<keyword evidence="1 2" id="KW-0238">DNA-binding</keyword>
<feature type="compositionally biased region" description="Acidic residues" evidence="4">
    <location>
        <begin position="162"/>
        <end position="172"/>
    </location>
</feature>
<evidence type="ECO:0000256" key="3">
    <source>
        <dbReference type="RuleBase" id="RU000524"/>
    </source>
</evidence>
<dbReference type="Gene3D" id="2.40.50.140">
    <property type="entry name" value="Nucleic acid-binding proteins"/>
    <property type="match status" value="1"/>
</dbReference>
<gene>
    <name evidence="5" type="ORF">L0M17_08300</name>
</gene>
<dbReference type="InterPro" id="IPR011344">
    <property type="entry name" value="ssDNA-bd"/>
</dbReference>
<protein>
    <recommendedName>
        <fullName evidence="3">Single-stranded DNA-binding protein</fullName>
    </recommendedName>
</protein>
<dbReference type="GO" id="GO:0003677">
    <property type="term" value="F:DNA binding"/>
    <property type="evidence" value="ECO:0007669"/>
    <property type="project" value="UniProtKB-KW"/>
</dbReference>